<dbReference type="GO" id="GO:0071949">
    <property type="term" value="F:FAD binding"/>
    <property type="evidence" value="ECO:0007669"/>
    <property type="project" value="InterPro"/>
</dbReference>
<proteinExistence type="predicted"/>
<sequence length="661" mass="75001">MEKIMSKKALKLGAASILALGAGAAVVSKKNKRNEQRKVTKDIQKRAHEEFRNTERGKYTKNSKGIYYSNGNYEAFARPEKPEGVDDKSAYIVGSGLGALAAACFLVRDGQMKGENIHILEAMDIAGGACDGINDPTRGYVMRGGREMENHFECLWDLFRSIPSIETPGVSVLDEYYWLNKHDPNYSLCRATVNRGEDAHTDGKFNLSQKGCMEIMKLFFTKDEDLYDKTIEDFFDEEVFDSDFWLYWRTMFAFENWHSALEMKLYIQRFIHHIGGLPDFSALKFTKYNQYESLILPMQKYLEDAGVEFRFNTRVDNVIFDFRNGKKIAKTIECTVKGETKSIDLTENDLVFVTNGSCTEGTIYGDHTHAPVGNAEVRTSGCWSLWKNIAAQDSSFGHPEKFCGDISKSNWESATVTTSDEKIISYIKKICKRDPRTGNVVTGGIVSCKDSSWLLSWTINRQGQFKEQKKDEVCVWVYSLFTDVDGDYIKKPMKECTGEEITAEWLYHLGVPVEEIDELAKNHCNTTPTMMPFITAFFMPRRKGDRPDVIPDGCVNFAFLGQFAETPRDTIFTTEYSVRTAMEAVYGLLGVDRGVPEVWGSVYDVRDLLDSSVKLMDGKSPLEIDLGPLNVIKKVVLKKIKGTVIEKVLKDHDVIKDYMKY</sequence>
<reference evidence="3 4" key="1">
    <citation type="journal article" date="2009" name="Proc. Natl. Acad. Sci. U.S.A.">
        <title>Characterizing a model human gut microbiota composed of members of its two dominant bacterial phyla.</title>
        <authorList>
            <person name="Mahowald M.A."/>
            <person name="Rey F.E."/>
            <person name="Seedorf H."/>
            <person name="Turnbaugh P.J."/>
            <person name="Fulton R.S."/>
            <person name="Wollam A."/>
            <person name="Shah N."/>
            <person name="Wang C."/>
            <person name="Magrini V."/>
            <person name="Wilson R.K."/>
            <person name="Cantarel B.L."/>
            <person name="Coutinho P.M."/>
            <person name="Henrissat B."/>
            <person name="Crock L.W."/>
            <person name="Russell A."/>
            <person name="Verberkmoes N.C."/>
            <person name="Hettich R.L."/>
            <person name="Gordon J.I."/>
        </authorList>
    </citation>
    <scope>NUCLEOTIDE SEQUENCE [LARGE SCALE GENOMIC DNA]</scope>
    <source>
        <strain evidence="4">ATCC 27750 / DSM 3376 / VPI C15-48 / C15-B4</strain>
    </source>
</reference>
<dbReference type="GO" id="GO:0006631">
    <property type="term" value="P:fatty acid metabolic process"/>
    <property type="evidence" value="ECO:0007669"/>
    <property type="project" value="InterPro"/>
</dbReference>
<keyword evidence="2" id="KW-0732">Signal</keyword>
<protein>
    <submittedName>
        <fullName evidence="3">Myosin-crossreactive antigen</fullName>
    </submittedName>
</protein>
<dbReference type="Proteomes" id="UP000001476">
    <property type="component" value="Chromosome"/>
</dbReference>
<dbReference type="KEGG" id="eel:EUBELI_00977"/>
<dbReference type="PANTHER" id="PTHR37417:SF3">
    <property type="entry name" value="MYOSIN-CROSSREACTIVE PROTEIN"/>
    <property type="match status" value="1"/>
</dbReference>
<dbReference type="GO" id="GO:0050151">
    <property type="term" value="F:oleate hydratase activity"/>
    <property type="evidence" value="ECO:0007669"/>
    <property type="project" value="InterPro"/>
</dbReference>
<feature type="compositionally biased region" description="Basic and acidic residues" evidence="1">
    <location>
        <begin position="33"/>
        <end position="50"/>
    </location>
</feature>
<name>C4Z065_LACE2</name>
<gene>
    <name evidence="3" type="ordered locus">EUBELI_00977</name>
</gene>
<dbReference type="InterPro" id="IPR036188">
    <property type="entry name" value="FAD/NAD-bd_sf"/>
</dbReference>
<dbReference type="Gene3D" id="3.50.50.60">
    <property type="entry name" value="FAD/NAD(P)-binding domain"/>
    <property type="match status" value="3"/>
</dbReference>
<evidence type="ECO:0000313" key="3">
    <source>
        <dbReference type="EMBL" id="ACR71978.1"/>
    </source>
</evidence>
<feature type="chain" id="PRO_5002944549" evidence="2">
    <location>
        <begin position="25"/>
        <end position="661"/>
    </location>
</feature>
<dbReference type="InterPro" id="IPR010354">
    <property type="entry name" value="Oleate_hydratase"/>
</dbReference>
<dbReference type="PANTHER" id="PTHR37417">
    <property type="entry name" value="67 KDA MYOSIN-CROSS-REACTIVE ANTIGEN FAMILY PROTEIN (AFU_ORTHOLOGUE AFUA_5G09970)"/>
    <property type="match status" value="1"/>
</dbReference>
<keyword evidence="4" id="KW-1185">Reference proteome</keyword>
<organism evidence="3 4">
    <name type="scientific">Lachnospira eligens (strain ATCC 27750 / DSM 3376 / VPI C15-48 / C15-B4)</name>
    <name type="common">Eubacterium eligens</name>
    <dbReference type="NCBI Taxonomy" id="515620"/>
    <lineage>
        <taxon>Bacteria</taxon>
        <taxon>Bacillati</taxon>
        <taxon>Bacillota</taxon>
        <taxon>Clostridia</taxon>
        <taxon>Lachnospirales</taxon>
        <taxon>Lachnospiraceae</taxon>
        <taxon>Lachnospira</taxon>
    </lineage>
</organism>
<dbReference type="HOGENOM" id="CLU_024043_2_0_9"/>
<evidence type="ECO:0000256" key="2">
    <source>
        <dbReference type="SAM" id="SignalP"/>
    </source>
</evidence>
<dbReference type="STRING" id="515620.EUBELI_00977"/>
<accession>C4Z065</accession>
<feature type="region of interest" description="Disordered" evidence="1">
    <location>
        <begin position="29"/>
        <end position="50"/>
    </location>
</feature>
<evidence type="ECO:0000313" key="4">
    <source>
        <dbReference type="Proteomes" id="UP000001476"/>
    </source>
</evidence>
<evidence type="ECO:0000256" key="1">
    <source>
        <dbReference type="SAM" id="MobiDB-lite"/>
    </source>
</evidence>
<dbReference type="eggNOG" id="COG4716">
    <property type="taxonomic scope" value="Bacteria"/>
</dbReference>
<dbReference type="Pfam" id="PF06100">
    <property type="entry name" value="MCRA"/>
    <property type="match status" value="1"/>
</dbReference>
<feature type="signal peptide" evidence="2">
    <location>
        <begin position="1"/>
        <end position="24"/>
    </location>
</feature>
<dbReference type="SUPFAM" id="SSF51905">
    <property type="entry name" value="FAD/NAD(P)-binding domain"/>
    <property type="match status" value="1"/>
</dbReference>
<dbReference type="EMBL" id="CP001104">
    <property type="protein sequence ID" value="ACR71978.1"/>
    <property type="molecule type" value="Genomic_DNA"/>
</dbReference>
<dbReference type="NCBIfam" id="NF010584">
    <property type="entry name" value="PRK13977.1"/>
    <property type="match status" value="1"/>
</dbReference>
<dbReference type="AlphaFoldDB" id="C4Z065"/>